<dbReference type="SUPFAM" id="SSF48498">
    <property type="entry name" value="Tetracyclin repressor-like, C-terminal domain"/>
    <property type="match status" value="1"/>
</dbReference>
<dbReference type="AlphaFoldDB" id="A0A6J7CTH1"/>
<evidence type="ECO:0000256" key="1">
    <source>
        <dbReference type="ARBA" id="ARBA00023015"/>
    </source>
</evidence>
<proteinExistence type="predicted"/>
<evidence type="ECO:0000256" key="3">
    <source>
        <dbReference type="ARBA" id="ARBA00023163"/>
    </source>
</evidence>
<sequence>MSTLPEGESTADLRRAEIVARARELFGDRGTTDVSMDEIAQFVGVARSTLYVYFSNRSDLMVACIEGLYTQLQVSMDGHPSTAPLERFEHLITGLLEVVDGQPAFFRLALTTQGSLGTTAAAVDVELGIIGAEVANQLTEILVDGQKHGLWKITNIEQSVTLLGQQIYGALLVRASQHAPLDAGESARHLVEFCCGGLAASLRVNNQP</sequence>
<dbReference type="EMBL" id="CAFBLT010000001">
    <property type="protein sequence ID" value="CAB4859409.1"/>
    <property type="molecule type" value="Genomic_DNA"/>
</dbReference>
<dbReference type="PROSITE" id="PS50977">
    <property type="entry name" value="HTH_TETR_2"/>
    <property type="match status" value="1"/>
</dbReference>
<feature type="domain" description="HTH tetR-type" evidence="4">
    <location>
        <begin position="12"/>
        <end position="72"/>
    </location>
</feature>
<accession>A0A6J7CTH1</accession>
<dbReference type="EMBL" id="CAFBPM010000012">
    <property type="protein sequence ID" value="CAB5026197.1"/>
    <property type="molecule type" value="Genomic_DNA"/>
</dbReference>
<dbReference type="PANTHER" id="PTHR30055:SF234">
    <property type="entry name" value="HTH-TYPE TRANSCRIPTIONAL REGULATOR BETI"/>
    <property type="match status" value="1"/>
</dbReference>
<dbReference type="InterPro" id="IPR009057">
    <property type="entry name" value="Homeodomain-like_sf"/>
</dbReference>
<dbReference type="GO" id="GO:0000976">
    <property type="term" value="F:transcription cis-regulatory region binding"/>
    <property type="evidence" value="ECO:0007669"/>
    <property type="project" value="TreeGrafter"/>
</dbReference>
<evidence type="ECO:0000256" key="2">
    <source>
        <dbReference type="ARBA" id="ARBA00023125"/>
    </source>
</evidence>
<gene>
    <name evidence="5" type="ORF">UFOPK3164_00369</name>
    <name evidence="6" type="ORF">UFOPK3427_00088</name>
    <name evidence="7" type="ORF">UFOPK4112_01237</name>
</gene>
<dbReference type="InterPro" id="IPR001647">
    <property type="entry name" value="HTH_TetR"/>
</dbReference>
<keyword evidence="2" id="KW-0238">DNA-binding</keyword>
<keyword evidence="1" id="KW-0805">Transcription regulation</keyword>
<dbReference type="Gene3D" id="1.10.357.10">
    <property type="entry name" value="Tetracycline Repressor, domain 2"/>
    <property type="match status" value="1"/>
</dbReference>
<evidence type="ECO:0000259" key="4">
    <source>
        <dbReference type="PROSITE" id="PS50977"/>
    </source>
</evidence>
<dbReference type="Pfam" id="PF00440">
    <property type="entry name" value="TetR_N"/>
    <property type="match status" value="1"/>
</dbReference>
<evidence type="ECO:0000313" key="6">
    <source>
        <dbReference type="EMBL" id="CAB4859409.1"/>
    </source>
</evidence>
<evidence type="ECO:0000313" key="7">
    <source>
        <dbReference type="EMBL" id="CAB5026197.1"/>
    </source>
</evidence>
<dbReference type="PANTHER" id="PTHR30055">
    <property type="entry name" value="HTH-TYPE TRANSCRIPTIONAL REGULATOR RUTR"/>
    <property type="match status" value="1"/>
</dbReference>
<protein>
    <submittedName>
        <fullName evidence="6">Unannotated protein</fullName>
    </submittedName>
</protein>
<dbReference type="InterPro" id="IPR050109">
    <property type="entry name" value="HTH-type_TetR-like_transc_reg"/>
</dbReference>
<organism evidence="6">
    <name type="scientific">freshwater metagenome</name>
    <dbReference type="NCBI Taxonomy" id="449393"/>
    <lineage>
        <taxon>unclassified sequences</taxon>
        <taxon>metagenomes</taxon>
        <taxon>ecological metagenomes</taxon>
    </lineage>
</organism>
<name>A0A6J7CTH1_9ZZZZ</name>
<dbReference type="SUPFAM" id="SSF46689">
    <property type="entry name" value="Homeodomain-like"/>
    <property type="match status" value="1"/>
</dbReference>
<dbReference type="EMBL" id="CAFABE010000010">
    <property type="protein sequence ID" value="CAB4820312.1"/>
    <property type="molecule type" value="Genomic_DNA"/>
</dbReference>
<keyword evidence="3" id="KW-0804">Transcription</keyword>
<dbReference type="GO" id="GO:0003700">
    <property type="term" value="F:DNA-binding transcription factor activity"/>
    <property type="evidence" value="ECO:0007669"/>
    <property type="project" value="TreeGrafter"/>
</dbReference>
<evidence type="ECO:0000313" key="5">
    <source>
        <dbReference type="EMBL" id="CAB4820312.1"/>
    </source>
</evidence>
<dbReference type="PRINTS" id="PR00455">
    <property type="entry name" value="HTHTETR"/>
</dbReference>
<reference evidence="6" key="1">
    <citation type="submission" date="2020-05" db="EMBL/GenBank/DDBJ databases">
        <authorList>
            <person name="Chiriac C."/>
            <person name="Salcher M."/>
            <person name="Ghai R."/>
            <person name="Kavagutti S V."/>
        </authorList>
    </citation>
    <scope>NUCLEOTIDE SEQUENCE</scope>
</reference>
<dbReference type="InterPro" id="IPR036271">
    <property type="entry name" value="Tet_transcr_reg_TetR-rel_C_sf"/>
</dbReference>